<dbReference type="InterPro" id="IPR050789">
    <property type="entry name" value="Diverse_Enzym_Activities"/>
</dbReference>
<dbReference type="InterPro" id="IPR001466">
    <property type="entry name" value="Beta-lactam-related"/>
</dbReference>
<evidence type="ECO:0000313" key="2">
    <source>
        <dbReference type="EMBL" id="ENZ80747.1"/>
    </source>
</evidence>
<dbReference type="RefSeq" id="WP_004622355.1">
    <property type="nucleotide sequence ID" value="NZ_APMP01000026.1"/>
</dbReference>
<keyword evidence="3" id="KW-1185">Reference proteome</keyword>
<accession>R0EHS6</accession>
<name>R0EHS6_CAUVI</name>
<gene>
    <name evidence="2" type="ORF">OR37_03327</name>
</gene>
<dbReference type="eggNOG" id="COG1680">
    <property type="taxonomic scope" value="Bacteria"/>
</dbReference>
<dbReference type="Pfam" id="PF00144">
    <property type="entry name" value="Beta-lactamase"/>
    <property type="match status" value="1"/>
</dbReference>
<evidence type="ECO:0000313" key="3">
    <source>
        <dbReference type="Proteomes" id="UP000013063"/>
    </source>
</evidence>
<dbReference type="EMBL" id="APMP01000026">
    <property type="protein sequence ID" value="ENZ80747.1"/>
    <property type="molecule type" value="Genomic_DNA"/>
</dbReference>
<dbReference type="STRING" id="1292034.OR37_03327"/>
<dbReference type="SUPFAM" id="SSF56601">
    <property type="entry name" value="beta-lactamase/transpeptidase-like"/>
    <property type="match status" value="1"/>
</dbReference>
<dbReference type="Proteomes" id="UP000013063">
    <property type="component" value="Unassembled WGS sequence"/>
</dbReference>
<dbReference type="OrthoDB" id="5377981at2"/>
<dbReference type="InterPro" id="IPR012338">
    <property type="entry name" value="Beta-lactam/transpept-like"/>
</dbReference>
<feature type="domain" description="Beta-lactamase-related" evidence="1">
    <location>
        <begin position="23"/>
        <end position="271"/>
    </location>
</feature>
<evidence type="ECO:0000259" key="1">
    <source>
        <dbReference type="Pfam" id="PF00144"/>
    </source>
</evidence>
<dbReference type="PATRIC" id="fig|1292034.3.peg.3299"/>
<dbReference type="AlphaFoldDB" id="R0EHS6"/>
<protein>
    <recommendedName>
        <fullName evidence="1">Beta-lactamase-related domain-containing protein</fullName>
    </recommendedName>
</protein>
<sequence precursor="true">MESRALINSAGTETLSGHAGPVPWWSFTKTALAIAALRLVEDGRLALDKPLPGRPFSLAQLLRHEAGLPDYGGLPAYHDDVAAGAQPWSTDRLLAETDAARLRYPPGEGWAYSNIGYLEVAQVVSAASDLALGEALRALVFAPAGLTAARLALTPEDLADVAMGGAPDYHPGWVYHGLVVGPAIEAARLLRALITGALLSPETFAAMLERRALPEHRSALHPDPAYALGLMLRADDPLNHPLGHTGGGPGSGFAAYARGCRVVAIWTDEASGLDATTEAFAALA</sequence>
<reference evidence="2 3" key="1">
    <citation type="journal article" date="2013" name="Genome Announc.">
        <title>Draft Genome Sequence for Caulobacter sp. Strain OR37, a Bacterium Tolerant to Heavy Metals.</title>
        <authorList>
            <person name="Utturkar S.M."/>
            <person name="Bollmann A."/>
            <person name="Brzoska R.M."/>
            <person name="Klingeman D.M."/>
            <person name="Epstein S.E."/>
            <person name="Palumbo A.V."/>
            <person name="Brown S.D."/>
        </authorList>
    </citation>
    <scope>NUCLEOTIDE SEQUENCE [LARGE SCALE GENOMIC DNA]</scope>
    <source>
        <strain evidence="2 3">OR37</strain>
    </source>
</reference>
<dbReference type="PANTHER" id="PTHR43283">
    <property type="entry name" value="BETA-LACTAMASE-RELATED"/>
    <property type="match status" value="1"/>
</dbReference>
<organism evidence="2 3">
    <name type="scientific">Caulobacter vibrioides OR37</name>
    <dbReference type="NCBI Taxonomy" id="1292034"/>
    <lineage>
        <taxon>Bacteria</taxon>
        <taxon>Pseudomonadati</taxon>
        <taxon>Pseudomonadota</taxon>
        <taxon>Alphaproteobacteria</taxon>
        <taxon>Caulobacterales</taxon>
        <taxon>Caulobacteraceae</taxon>
        <taxon>Caulobacter</taxon>
    </lineage>
</organism>
<comment type="caution">
    <text evidence="2">The sequence shown here is derived from an EMBL/GenBank/DDBJ whole genome shotgun (WGS) entry which is preliminary data.</text>
</comment>
<dbReference type="Gene3D" id="3.40.710.10">
    <property type="entry name" value="DD-peptidase/beta-lactamase superfamily"/>
    <property type="match status" value="1"/>
</dbReference>
<proteinExistence type="predicted"/>